<protein>
    <recommendedName>
        <fullName evidence="4">Nuclear transport factor 2 family protein</fullName>
    </recommendedName>
</protein>
<evidence type="ECO:0000256" key="1">
    <source>
        <dbReference type="SAM" id="SignalP"/>
    </source>
</evidence>
<comment type="caution">
    <text evidence="2">The sequence shown here is derived from an EMBL/GenBank/DDBJ whole genome shotgun (WGS) entry which is preliminary data.</text>
</comment>
<dbReference type="Pfam" id="PF12893">
    <property type="entry name" value="Lumazine_bd_2"/>
    <property type="match status" value="1"/>
</dbReference>
<evidence type="ECO:0000313" key="2">
    <source>
        <dbReference type="EMBL" id="RKO69456.1"/>
    </source>
</evidence>
<dbReference type="InterPro" id="IPR039437">
    <property type="entry name" value="FrzH/put_lumazine-bd"/>
</dbReference>
<name>A0A420VSX3_9SPHI</name>
<dbReference type="EMBL" id="RBWS01000019">
    <property type="protein sequence ID" value="RKO69456.1"/>
    <property type="molecule type" value="Genomic_DNA"/>
</dbReference>
<dbReference type="Proteomes" id="UP000282423">
    <property type="component" value="Unassembled WGS sequence"/>
</dbReference>
<reference evidence="2 3" key="1">
    <citation type="submission" date="2018-10" db="EMBL/GenBank/DDBJ databases">
        <title>Sphingobacterium sp. M05W1-28.</title>
        <authorList>
            <person name="Cai H."/>
        </authorList>
    </citation>
    <scope>NUCLEOTIDE SEQUENCE [LARGE SCALE GENOMIC DNA]</scope>
    <source>
        <strain evidence="2 3">M05W1-28</strain>
    </source>
</reference>
<evidence type="ECO:0008006" key="4">
    <source>
        <dbReference type="Google" id="ProtNLM"/>
    </source>
</evidence>
<gene>
    <name evidence="2" type="ORF">D7322_22100</name>
</gene>
<dbReference type="OrthoDB" id="708188at2"/>
<sequence>MKASIKTFLAVAMIAVSTLAIAADKTSSKSEKSIVNLFTADIALNHYVAVITAGESIGLEQLFTADFTQKIQSGNATTNDRKEVVKFLKKQSGEKLNCKVSTRIIEESADYMVGKVTMQFEDFTKTDLVTLVNEHGAWRVSSSVNAYK</sequence>
<keyword evidence="3" id="KW-1185">Reference proteome</keyword>
<feature type="chain" id="PRO_5019453687" description="Nuclear transport factor 2 family protein" evidence="1">
    <location>
        <begin position="23"/>
        <end position="148"/>
    </location>
</feature>
<dbReference type="InterPro" id="IPR032710">
    <property type="entry name" value="NTF2-like_dom_sf"/>
</dbReference>
<organism evidence="2 3">
    <name type="scientific">Sphingobacterium puteale</name>
    <dbReference type="NCBI Taxonomy" id="2420510"/>
    <lineage>
        <taxon>Bacteria</taxon>
        <taxon>Pseudomonadati</taxon>
        <taxon>Bacteroidota</taxon>
        <taxon>Sphingobacteriia</taxon>
        <taxon>Sphingobacteriales</taxon>
        <taxon>Sphingobacteriaceae</taxon>
        <taxon>Sphingobacterium</taxon>
    </lineage>
</organism>
<dbReference type="Gene3D" id="3.10.450.50">
    <property type="match status" value="1"/>
</dbReference>
<feature type="signal peptide" evidence="1">
    <location>
        <begin position="1"/>
        <end position="22"/>
    </location>
</feature>
<evidence type="ECO:0000313" key="3">
    <source>
        <dbReference type="Proteomes" id="UP000282423"/>
    </source>
</evidence>
<dbReference type="RefSeq" id="WP_121126385.1">
    <property type="nucleotide sequence ID" value="NZ_RBWS01000019.1"/>
</dbReference>
<accession>A0A420VSX3</accession>
<keyword evidence="1" id="KW-0732">Signal</keyword>
<dbReference type="AlphaFoldDB" id="A0A420VSX3"/>
<dbReference type="SUPFAM" id="SSF54427">
    <property type="entry name" value="NTF2-like"/>
    <property type="match status" value="1"/>
</dbReference>
<proteinExistence type="predicted"/>